<evidence type="ECO:0000256" key="3">
    <source>
        <dbReference type="ARBA" id="ARBA00023125"/>
    </source>
</evidence>
<dbReference type="InterPro" id="IPR002182">
    <property type="entry name" value="NB-ARC"/>
</dbReference>
<dbReference type="PROSITE" id="PS51755">
    <property type="entry name" value="OMPR_PHOB"/>
    <property type="match status" value="1"/>
</dbReference>
<dbReference type="RefSeq" id="WP_380122830.1">
    <property type="nucleotide sequence ID" value="NZ_JBHSIU010000054.1"/>
</dbReference>
<dbReference type="SUPFAM" id="SSF52540">
    <property type="entry name" value="P-loop containing nucleoside triphosphate hydrolases"/>
    <property type="match status" value="1"/>
</dbReference>
<dbReference type="Proteomes" id="UP001595912">
    <property type="component" value="Unassembled WGS sequence"/>
</dbReference>
<evidence type="ECO:0000256" key="4">
    <source>
        <dbReference type="ARBA" id="ARBA00023163"/>
    </source>
</evidence>
<keyword evidence="9" id="KW-1185">Reference proteome</keyword>
<comment type="caution">
    <text evidence="8">The sequence shown here is derived from an EMBL/GenBank/DDBJ whole genome shotgun (WGS) entry which is preliminary data.</text>
</comment>
<dbReference type="InterPro" id="IPR019734">
    <property type="entry name" value="TPR_rpt"/>
</dbReference>
<proteinExistence type="inferred from homology"/>
<sequence>MADMWFTVLGPVRVWRSGAEVDLGAPQQRAVLALLLARAGHPVSLTEIVDVLWGESPPATAVNAVHRSLGLLRRALEPGLTNRDPGRWLVRSGGGYRLAVGADTVDLLKFRTLLGQARTDATLFRGALDLWQGPAASTIAAEIRSRPVFSALDREYEAAARAAADAALAAGLPGLVLAAVERAADRAALDESLQARLMLLLAATGQQAAALHRFDKVRASLHDDLGIDPGPELTAARARVLRPAMQPAGSTERPVAQLPPDPSSFTGRRPQLAALSLLTGDVLTSDLLTGDASPSTVAISGPAGAGKTTLAVHWAHQVADRYPDGQLYLDLHGFSPAGQVMDPAEAAARLLESLGVPPHRVPAGLDARAALLRTELAGRRMLVLLDNARDTAQVRPLLPGTGTCLVLVTSRDRLAGLIASDGATPITLGGFTPDEARHLLTRRLGTARTTADPGSVDEIISRCDGLPLALAIVAARAAAHPHLPMRDLAAGLRRERTVPAWSYHALTATAARLFRLLGLHPGADIPVAAAASLAGAGRVRPLLGELVRAGLLAEPVPGRFAFHDVLRSYATELAHTVEPDPDRSAATARLRDHYLHTAHRAALLLAPGRDPVTLAAPEPGTTPEPLTDQDRAMAWCTAEHRTLQALLDRGDDLHTWQLAWTLDPFQRRLGRVHDRVATRRTALTAAERLADPAVLARTHRDLGHALTGADRQAEARAHFTCALDGYADLGDLVGQATVERGIGATYTGSGQYDKTLQHCLRAEELYRAAGHRPGIAQALNEIGSMHAKLGEFRLALPRCEQALALFRALGDRPGEAACLAGLGGIHHGLGDHARAIEHYQQTVDLWVTVGDRGEEAATLIRLGDVHDDAGEPDAAGTAWRAARSILREAGRPTAEIEARLHG</sequence>
<feature type="DNA-binding region" description="OmpR/PhoB-type" evidence="5">
    <location>
        <begin position="1"/>
        <end position="100"/>
    </location>
</feature>
<dbReference type="EMBL" id="JBHSIU010000054">
    <property type="protein sequence ID" value="MFC5003656.1"/>
    <property type="molecule type" value="Genomic_DNA"/>
</dbReference>
<dbReference type="InterPro" id="IPR005158">
    <property type="entry name" value="BTAD"/>
</dbReference>
<protein>
    <submittedName>
        <fullName evidence="8">Tetratricopeptide repeat protein</fullName>
    </submittedName>
</protein>
<evidence type="ECO:0000313" key="8">
    <source>
        <dbReference type="EMBL" id="MFC5003656.1"/>
    </source>
</evidence>
<evidence type="ECO:0000259" key="7">
    <source>
        <dbReference type="PROSITE" id="PS51755"/>
    </source>
</evidence>
<dbReference type="InterPro" id="IPR003593">
    <property type="entry name" value="AAA+_ATPase"/>
</dbReference>
<dbReference type="PANTHER" id="PTHR35807:SF1">
    <property type="entry name" value="TRANSCRIPTIONAL REGULATOR REDD"/>
    <property type="match status" value="1"/>
</dbReference>
<dbReference type="Pfam" id="PF00931">
    <property type="entry name" value="NB-ARC"/>
    <property type="match status" value="1"/>
</dbReference>
<evidence type="ECO:0000256" key="6">
    <source>
        <dbReference type="SAM" id="MobiDB-lite"/>
    </source>
</evidence>
<reference evidence="9" key="1">
    <citation type="journal article" date="2019" name="Int. J. Syst. Evol. Microbiol.">
        <title>The Global Catalogue of Microorganisms (GCM) 10K type strain sequencing project: providing services to taxonomists for standard genome sequencing and annotation.</title>
        <authorList>
            <consortium name="The Broad Institute Genomics Platform"/>
            <consortium name="The Broad Institute Genome Sequencing Center for Infectious Disease"/>
            <person name="Wu L."/>
            <person name="Ma J."/>
        </authorList>
    </citation>
    <scope>NUCLEOTIDE SEQUENCE [LARGE SCALE GENOMIC DNA]</scope>
    <source>
        <strain evidence="9">CGMCC 4.7152</strain>
    </source>
</reference>
<dbReference type="SUPFAM" id="SSF48452">
    <property type="entry name" value="TPR-like"/>
    <property type="match status" value="2"/>
</dbReference>
<accession>A0ABV9W4S6</accession>
<dbReference type="Gene3D" id="1.10.10.10">
    <property type="entry name" value="Winged helix-like DNA-binding domain superfamily/Winged helix DNA-binding domain"/>
    <property type="match status" value="1"/>
</dbReference>
<organism evidence="8 9">
    <name type="scientific">Dactylosporangium cerinum</name>
    <dbReference type="NCBI Taxonomy" id="1434730"/>
    <lineage>
        <taxon>Bacteria</taxon>
        <taxon>Bacillati</taxon>
        <taxon>Actinomycetota</taxon>
        <taxon>Actinomycetes</taxon>
        <taxon>Micromonosporales</taxon>
        <taxon>Micromonosporaceae</taxon>
        <taxon>Dactylosporangium</taxon>
    </lineage>
</organism>
<evidence type="ECO:0000313" key="9">
    <source>
        <dbReference type="Proteomes" id="UP001595912"/>
    </source>
</evidence>
<dbReference type="Gene3D" id="1.25.40.10">
    <property type="entry name" value="Tetratricopeptide repeat domain"/>
    <property type="match status" value="2"/>
</dbReference>
<name>A0ABV9W4S6_9ACTN</name>
<gene>
    <name evidence="8" type="ORF">ACFPIJ_38270</name>
</gene>
<dbReference type="InterPro" id="IPR011990">
    <property type="entry name" value="TPR-like_helical_dom_sf"/>
</dbReference>
<dbReference type="SUPFAM" id="SSF46894">
    <property type="entry name" value="C-terminal effector domain of the bipartite response regulators"/>
    <property type="match status" value="1"/>
</dbReference>
<dbReference type="InterPro" id="IPR001867">
    <property type="entry name" value="OmpR/PhoB-type_DNA-bd"/>
</dbReference>
<dbReference type="SMART" id="SM00382">
    <property type="entry name" value="AAA"/>
    <property type="match status" value="1"/>
</dbReference>
<evidence type="ECO:0000256" key="1">
    <source>
        <dbReference type="ARBA" id="ARBA00005820"/>
    </source>
</evidence>
<dbReference type="PANTHER" id="PTHR35807">
    <property type="entry name" value="TRANSCRIPTIONAL REGULATOR REDD-RELATED"/>
    <property type="match status" value="1"/>
</dbReference>
<evidence type="ECO:0000256" key="2">
    <source>
        <dbReference type="ARBA" id="ARBA00023015"/>
    </source>
</evidence>
<feature type="domain" description="OmpR/PhoB-type" evidence="7">
    <location>
        <begin position="1"/>
        <end position="100"/>
    </location>
</feature>
<dbReference type="Gene3D" id="3.40.50.300">
    <property type="entry name" value="P-loop containing nucleotide triphosphate hydrolases"/>
    <property type="match status" value="1"/>
</dbReference>
<feature type="region of interest" description="Disordered" evidence="6">
    <location>
        <begin position="245"/>
        <end position="266"/>
    </location>
</feature>
<dbReference type="SMART" id="SM00028">
    <property type="entry name" value="TPR"/>
    <property type="match status" value="5"/>
</dbReference>
<dbReference type="Pfam" id="PF03704">
    <property type="entry name" value="BTAD"/>
    <property type="match status" value="1"/>
</dbReference>
<dbReference type="Pfam" id="PF13424">
    <property type="entry name" value="TPR_12"/>
    <property type="match status" value="1"/>
</dbReference>
<dbReference type="InterPro" id="IPR036388">
    <property type="entry name" value="WH-like_DNA-bd_sf"/>
</dbReference>
<dbReference type="SMART" id="SM01043">
    <property type="entry name" value="BTAD"/>
    <property type="match status" value="1"/>
</dbReference>
<keyword evidence="2" id="KW-0805">Transcription regulation</keyword>
<dbReference type="InterPro" id="IPR051677">
    <property type="entry name" value="AfsR-DnrI-RedD_regulator"/>
</dbReference>
<dbReference type="SMART" id="SM00862">
    <property type="entry name" value="Trans_reg_C"/>
    <property type="match status" value="1"/>
</dbReference>
<comment type="similarity">
    <text evidence="1">Belongs to the AfsR/DnrI/RedD regulatory family.</text>
</comment>
<keyword evidence="3 5" id="KW-0238">DNA-binding</keyword>
<dbReference type="InterPro" id="IPR027417">
    <property type="entry name" value="P-loop_NTPase"/>
</dbReference>
<dbReference type="InterPro" id="IPR016032">
    <property type="entry name" value="Sig_transdc_resp-reg_C-effctor"/>
</dbReference>
<keyword evidence="4" id="KW-0804">Transcription</keyword>
<dbReference type="PRINTS" id="PR00364">
    <property type="entry name" value="DISEASERSIST"/>
</dbReference>
<evidence type="ECO:0000256" key="5">
    <source>
        <dbReference type="PROSITE-ProRule" id="PRU01091"/>
    </source>
</evidence>